<evidence type="ECO:0000256" key="8">
    <source>
        <dbReference type="ARBA" id="ARBA00023065"/>
    </source>
</evidence>
<feature type="region of interest" description="Disordered" evidence="11">
    <location>
        <begin position="779"/>
        <end position="811"/>
    </location>
</feature>
<dbReference type="Proteomes" id="UP000002058">
    <property type="component" value="Unassembled WGS sequence"/>
</dbReference>
<keyword evidence="7 10" id="KW-1133">Transmembrane helix</keyword>
<organism evidence="12 13">
    <name type="scientific">Uncinocarpus reesii (strain UAMH 1704)</name>
    <dbReference type="NCBI Taxonomy" id="336963"/>
    <lineage>
        <taxon>Eukaryota</taxon>
        <taxon>Fungi</taxon>
        <taxon>Dikarya</taxon>
        <taxon>Ascomycota</taxon>
        <taxon>Pezizomycotina</taxon>
        <taxon>Eurotiomycetes</taxon>
        <taxon>Eurotiomycetidae</taxon>
        <taxon>Onygenales</taxon>
        <taxon>Onygenaceae</taxon>
        <taxon>Uncinocarpus</taxon>
    </lineage>
</organism>
<evidence type="ECO:0000256" key="7">
    <source>
        <dbReference type="ARBA" id="ARBA00022989"/>
    </source>
</evidence>
<dbReference type="Pfam" id="PF02386">
    <property type="entry name" value="TrkH"/>
    <property type="match status" value="1"/>
</dbReference>
<evidence type="ECO:0000256" key="11">
    <source>
        <dbReference type="SAM" id="MobiDB-lite"/>
    </source>
</evidence>
<keyword evidence="9 10" id="KW-0472">Membrane</keyword>
<dbReference type="KEGG" id="ure:UREG_03972"/>
<dbReference type="VEuPathDB" id="FungiDB:UREG_03972"/>
<gene>
    <name evidence="12" type="ORF">UREG_03972</name>
</gene>
<keyword evidence="5 10" id="KW-0812">Transmembrane</keyword>
<dbReference type="OrthoDB" id="9999863at2759"/>
<dbReference type="NCBIfam" id="TIGR00934">
    <property type="entry name" value="2a38euk"/>
    <property type="match status" value="1"/>
</dbReference>
<accession>C4JMB4</accession>
<dbReference type="InterPro" id="IPR051143">
    <property type="entry name" value="TrkH_K-transport"/>
</dbReference>
<evidence type="ECO:0000313" key="13">
    <source>
        <dbReference type="Proteomes" id="UP000002058"/>
    </source>
</evidence>
<feature type="transmembrane region" description="Helical" evidence="10">
    <location>
        <begin position="541"/>
        <end position="563"/>
    </location>
</feature>
<comment type="subcellular location">
    <subcellularLocation>
        <location evidence="1">Membrane</location>
        <topology evidence="1">Multi-pass membrane protein</topology>
    </subcellularLocation>
</comment>
<dbReference type="RefSeq" id="XP_002544455.1">
    <property type="nucleotide sequence ID" value="XM_002544409.1"/>
</dbReference>
<keyword evidence="3 10" id="KW-0813">Transport</keyword>
<feature type="transmembrane region" description="Helical" evidence="10">
    <location>
        <begin position="671"/>
        <end position="689"/>
    </location>
</feature>
<dbReference type="GeneID" id="8444754"/>
<sequence>MSKLAPKKAWLREAGVSVSRFASRCYTRLCEVKSKIPWVKSIKFNFIFFHYTYILGVTIVGSIYLYPGGHLSYTDALFLAAGSATQSGLNTVDLNLISTYQQVGLWLGSMIANPIVIHSSVVFIRLRWFEKRFQHVVREAKMLRKTRTRTRSRAVPTDTDAANRAEMGVRGRNITVLRNSEGQALGRFIEENKRKSEGNSDHGNLTPTDGVSDQILPAEIEHSGAAEAPLDSSTDSTRPYPAQYGAEHHISFVENQRRQTSALRIPSPREFDRGGVPEAVDYGDTLMRRRTSRSDQGDPLKQLPSPRQHITIDEPNIARSRRATTFPPVNSRFTGDNDAAYNQEPTPEQRLRRRKGTLASFFFFGTHVGARDAPYLSWQPTIGRNSAFVDLSEDQKNELGGIEYRALKTLAYVLAGYFFFFHILGIVSLVPWILHTHWGKFVTRVGVGRPWWAVFISGSAFNDQGFSLTPDSLASFYDAIFPLLLMTFLIIIGNTGFPCMLRFVIWLFWKIFPKHTAIWEELHFLLDHPRRCFTLLFPSSATWWLFWVLVILNGTDLILFIILDLHDRAVSSLPGGIRFVDGLFQAAATRTAGLSVVSLSALHPAVQVSYMIMMYISIYPIAISLRRTNVYEEKSLGIYYSGEEEEEEYEDPAKEPSYVGSHLRRQLGFDIWYIFLGLFVIAIVEGSRLQDDPQFTMFAILFEVVSAYGTVGLSLGYPNTNTSFSAQFKVISKLVIIAMMIRGRHRGLPYQLDRAVLLPSEALHEKELRDAAMRMKRRGSAFSTAASRRASSRDGFSGTTSGWQHSPSGGAWTLSQGNAVARLPLHRSGSR</sequence>
<dbReference type="HOGENOM" id="CLU_005947_0_1_1"/>
<dbReference type="GO" id="GO:0005886">
    <property type="term" value="C:plasma membrane"/>
    <property type="evidence" value="ECO:0007669"/>
    <property type="project" value="InterPro"/>
</dbReference>
<dbReference type="GO" id="GO:1990573">
    <property type="term" value="P:potassium ion import across plasma membrane"/>
    <property type="evidence" value="ECO:0007669"/>
    <property type="project" value="TreeGrafter"/>
</dbReference>
<dbReference type="EMBL" id="CH476616">
    <property type="protein sequence ID" value="EEP79126.1"/>
    <property type="molecule type" value="Genomic_DNA"/>
</dbReference>
<evidence type="ECO:0000256" key="9">
    <source>
        <dbReference type="ARBA" id="ARBA00023136"/>
    </source>
</evidence>
<feature type="transmembrane region" description="Helical" evidence="10">
    <location>
        <begin position="479"/>
        <end position="509"/>
    </location>
</feature>
<feature type="compositionally biased region" description="Low complexity" evidence="11">
    <location>
        <begin position="780"/>
        <end position="789"/>
    </location>
</feature>
<feature type="region of interest" description="Disordered" evidence="11">
    <location>
        <begin position="190"/>
        <end position="211"/>
    </location>
</feature>
<dbReference type="PIRSF" id="PIRSF002450">
    <property type="entry name" value="K+_transpter_TRK"/>
    <property type="match status" value="1"/>
</dbReference>
<evidence type="ECO:0000256" key="10">
    <source>
        <dbReference type="PIRNR" id="PIRNR002450"/>
    </source>
</evidence>
<dbReference type="InterPro" id="IPR003445">
    <property type="entry name" value="Cat_transpt"/>
</dbReference>
<keyword evidence="13" id="KW-1185">Reference proteome</keyword>
<feature type="transmembrane region" description="Helical" evidence="10">
    <location>
        <begin position="103"/>
        <end position="124"/>
    </location>
</feature>
<feature type="transmembrane region" description="Helical" evidence="10">
    <location>
        <begin position="608"/>
        <end position="625"/>
    </location>
</feature>
<dbReference type="InParanoid" id="C4JMB4"/>
<evidence type="ECO:0000256" key="6">
    <source>
        <dbReference type="ARBA" id="ARBA00022958"/>
    </source>
</evidence>
<feature type="compositionally biased region" description="Polar residues" evidence="11">
    <location>
        <begin position="797"/>
        <end position="811"/>
    </location>
</feature>
<name>C4JMB4_UNCRE</name>
<dbReference type="STRING" id="336963.C4JMB4"/>
<dbReference type="GO" id="GO:0140107">
    <property type="term" value="F:high-affinity potassium ion transmembrane transporter activity"/>
    <property type="evidence" value="ECO:0007669"/>
    <property type="project" value="TreeGrafter"/>
</dbReference>
<feature type="transmembrane region" description="Helical" evidence="10">
    <location>
        <begin position="410"/>
        <end position="434"/>
    </location>
</feature>
<protein>
    <recommendedName>
        <fullName evidence="10">Potassium transport protein</fullName>
    </recommendedName>
</protein>
<dbReference type="InterPro" id="IPR004773">
    <property type="entry name" value="K/Na_transp_Trk1/HKT1"/>
</dbReference>
<dbReference type="GO" id="GO:0030007">
    <property type="term" value="P:intracellular potassium ion homeostasis"/>
    <property type="evidence" value="ECO:0007669"/>
    <property type="project" value="UniProtKB-UniRule"/>
</dbReference>
<evidence type="ECO:0000256" key="3">
    <source>
        <dbReference type="ARBA" id="ARBA00022448"/>
    </source>
</evidence>
<evidence type="ECO:0000256" key="1">
    <source>
        <dbReference type="ARBA" id="ARBA00004141"/>
    </source>
</evidence>
<dbReference type="AlphaFoldDB" id="C4JMB4"/>
<dbReference type="FunCoup" id="C4JMB4">
    <property type="interactions" value="18"/>
</dbReference>
<dbReference type="eggNOG" id="KOG1341">
    <property type="taxonomic scope" value="Eukaryota"/>
</dbReference>
<feature type="compositionally biased region" description="Polar residues" evidence="11">
    <location>
        <begin position="201"/>
        <end position="211"/>
    </location>
</feature>
<evidence type="ECO:0000256" key="4">
    <source>
        <dbReference type="ARBA" id="ARBA00022538"/>
    </source>
</evidence>
<dbReference type="InterPro" id="IPR015958">
    <property type="entry name" value="Trk1_fungi"/>
</dbReference>
<dbReference type="PANTHER" id="PTHR31064">
    <property type="entry name" value="POTASSIUM TRANSPORT PROTEIN DDB_G0292412-RELATED"/>
    <property type="match status" value="1"/>
</dbReference>
<proteinExistence type="inferred from homology"/>
<evidence type="ECO:0000313" key="12">
    <source>
        <dbReference type="EMBL" id="EEP79126.1"/>
    </source>
</evidence>
<evidence type="ECO:0000256" key="2">
    <source>
        <dbReference type="ARBA" id="ARBA00009137"/>
    </source>
</evidence>
<feature type="region of interest" description="Disordered" evidence="11">
    <location>
        <begin position="251"/>
        <end position="348"/>
    </location>
</feature>
<feature type="transmembrane region" description="Helical" evidence="10">
    <location>
        <begin position="44"/>
        <end position="66"/>
    </location>
</feature>
<dbReference type="OMA" id="RMTNDGI"/>
<feature type="compositionally biased region" description="Basic and acidic residues" evidence="11">
    <location>
        <begin position="190"/>
        <end position="200"/>
    </location>
</feature>
<dbReference type="PANTHER" id="PTHR31064:SF30">
    <property type="entry name" value="HIGH-AFFINITY POTASSIUM TRANSPORT PROTEIN-RELATED"/>
    <property type="match status" value="1"/>
</dbReference>
<reference evidence="13" key="1">
    <citation type="journal article" date="2009" name="Genome Res.">
        <title>Comparative genomic analyses of the human fungal pathogens Coccidioides and their relatives.</title>
        <authorList>
            <person name="Sharpton T.J."/>
            <person name="Stajich J.E."/>
            <person name="Rounsley S.D."/>
            <person name="Gardner M.J."/>
            <person name="Wortman J.R."/>
            <person name="Jordar V.S."/>
            <person name="Maiti R."/>
            <person name="Kodira C.D."/>
            <person name="Neafsey D.E."/>
            <person name="Zeng Q."/>
            <person name="Hung C.-Y."/>
            <person name="McMahan C."/>
            <person name="Muszewska A."/>
            <person name="Grynberg M."/>
            <person name="Mandel M.A."/>
            <person name="Kellner E.M."/>
            <person name="Barker B.M."/>
            <person name="Galgiani J.N."/>
            <person name="Orbach M.J."/>
            <person name="Kirkland T.N."/>
            <person name="Cole G.T."/>
            <person name="Henn M.R."/>
            <person name="Birren B.W."/>
            <person name="Taylor J.W."/>
        </authorList>
    </citation>
    <scope>NUCLEOTIDE SEQUENCE [LARGE SCALE GENOMIC DNA]</scope>
    <source>
        <strain evidence="13">UAMH 1704</strain>
    </source>
</reference>
<keyword evidence="6 10" id="KW-0630">Potassium</keyword>
<comment type="similarity">
    <text evidence="2 10">Belongs to the TrkH potassium transport family.</text>
</comment>
<keyword evidence="4 10" id="KW-0633">Potassium transport</keyword>
<keyword evidence="8 10" id="KW-0406">Ion transport</keyword>
<feature type="transmembrane region" description="Helical" evidence="10">
    <location>
        <begin position="695"/>
        <end position="717"/>
    </location>
</feature>
<evidence type="ECO:0000256" key="5">
    <source>
        <dbReference type="ARBA" id="ARBA00022692"/>
    </source>
</evidence>